<keyword evidence="5" id="KW-1185">Reference proteome</keyword>
<evidence type="ECO:0000313" key="4">
    <source>
        <dbReference type="EMBL" id="GAA3845801.1"/>
    </source>
</evidence>
<dbReference type="RefSeq" id="WP_237337733.1">
    <property type="nucleotide sequence ID" value="NZ_BAABCM010000015.1"/>
</dbReference>
<comment type="caution">
    <text evidence="4">The sequence shown here is derived from an EMBL/GenBank/DDBJ whole genome shotgun (WGS) entry which is preliminary data.</text>
</comment>
<name>A0ABP7JJU2_9PSEU</name>
<sequence length="381" mass="40271">MRTAAVIGGGIGGLSAAIGLRRVGWEVAVFERAPRFAEVGAGITLWPNVLRALESLGLDLAPLAVPQVSGRLRDHHGRLLTEVDGARFERALGKPLLGIARAQLLDLLRDAIPAADLRAGTTITEVTGDGRVRWDGGELTADLVVAADGVHSAVRSALWPGHPGPVYTGHTAFRAILDDPGPLELSGLLGPGTEVGAVPLTGGRLYWYLACESPRDVRHADPKAFLRRHFGDWPEPLPSLIEATPGDRFLQHDLLALRTPLPTYVRGRVALLGDAAHAMSPYLGQGGCQAIEDAVVLAAATVRHTSVADALSAYDRERRPRSQAIARRSDQAGRLGAQLKNPLAVAARNAVLRLMPAGLSVRAATAAARWTPPAPLTAVSD</sequence>
<dbReference type="InterPro" id="IPR036188">
    <property type="entry name" value="FAD/NAD-bd_sf"/>
</dbReference>
<dbReference type="Gene3D" id="3.50.50.60">
    <property type="entry name" value="FAD/NAD(P)-binding domain"/>
    <property type="match status" value="1"/>
</dbReference>
<dbReference type="InterPro" id="IPR002938">
    <property type="entry name" value="FAD-bd"/>
</dbReference>
<evidence type="ECO:0000256" key="2">
    <source>
        <dbReference type="ARBA" id="ARBA00023033"/>
    </source>
</evidence>
<evidence type="ECO:0000259" key="3">
    <source>
        <dbReference type="Pfam" id="PF01494"/>
    </source>
</evidence>
<dbReference type="PANTHER" id="PTHR13789">
    <property type="entry name" value="MONOOXYGENASE"/>
    <property type="match status" value="1"/>
</dbReference>
<protein>
    <submittedName>
        <fullName evidence="4">FAD-dependent monooxygenase</fullName>
    </submittedName>
</protein>
<feature type="domain" description="FAD-binding" evidence="3">
    <location>
        <begin position="4"/>
        <end position="329"/>
    </location>
</feature>
<dbReference type="PRINTS" id="PR00420">
    <property type="entry name" value="RNGMNOXGNASE"/>
</dbReference>
<dbReference type="SUPFAM" id="SSF51905">
    <property type="entry name" value="FAD/NAD(P)-binding domain"/>
    <property type="match status" value="1"/>
</dbReference>
<gene>
    <name evidence="4" type="ORF">GCM10022380_74900</name>
</gene>
<proteinExistence type="predicted"/>
<accession>A0ABP7JJU2</accession>
<dbReference type="EMBL" id="BAABCM010000015">
    <property type="protein sequence ID" value="GAA3845801.1"/>
    <property type="molecule type" value="Genomic_DNA"/>
</dbReference>
<organism evidence="4 5">
    <name type="scientific">Amycolatopsis tucumanensis</name>
    <dbReference type="NCBI Taxonomy" id="401106"/>
    <lineage>
        <taxon>Bacteria</taxon>
        <taxon>Bacillati</taxon>
        <taxon>Actinomycetota</taxon>
        <taxon>Actinomycetes</taxon>
        <taxon>Pseudonocardiales</taxon>
        <taxon>Pseudonocardiaceae</taxon>
        <taxon>Amycolatopsis</taxon>
    </lineage>
</organism>
<reference evidence="5" key="1">
    <citation type="journal article" date="2019" name="Int. J. Syst. Evol. Microbiol.">
        <title>The Global Catalogue of Microorganisms (GCM) 10K type strain sequencing project: providing services to taxonomists for standard genome sequencing and annotation.</title>
        <authorList>
            <consortium name="The Broad Institute Genomics Platform"/>
            <consortium name="The Broad Institute Genome Sequencing Center for Infectious Disease"/>
            <person name="Wu L."/>
            <person name="Ma J."/>
        </authorList>
    </citation>
    <scope>NUCLEOTIDE SEQUENCE [LARGE SCALE GENOMIC DNA]</scope>
    <source>
        <strain evidence="5">JCM 17017</strain>
    </source>
</reference>
<keyword evidence="2 4" id="KW-0503">Monooxygenase</keyword>
<dbReference type="PANTHER" id="PTHR13789:SF309">
    <property type="entry name" value="PUTATIVE (AFU_ORTHOLOGUE AFUA_6G14510)-RELATED"/>
    <property type="match status" value="1"/>
</dbReference>
<dbReference type="InterPro" id="IPR050493">
    <property type="entry name" value="FAD-dep_Monooxygenase_BioMet"/>
</dbReference>
<dbReference type="GO" id="GO:0004497">
    <property type="term" value="F:monooxygenase activity"/>
    <property type="evidence" value="ECO:0007669"/>
    <property type="project" value="UniProtKB-KW"/>
</dbReference>
<dbReference type="Pfam" id="PF01494">
    <property type="entry name" value="FAD_binding_3"/>
    <property type="match status" value="1"/>
</dbReference>
<dbReference type="Proteomes" id="UP001501624">
    <property type="component" value="Unassembled WGS sequence"/>
</dbReference>
<evidence type="ECO:0000313" key="5">
    <source>
        <dbReference type="Proteomes" id="UP001501624"/>
    </source>
</evidence>
<evidence type="ECO:0000256" key="1">
    <source>
        <dbReference type="ARBA" id="ARBA00023002"/>
    </source>
</evidence>
<keyword evidence="1" id="KW-0560">Oxidoreductase</keyword>